<accession>A0A1D1YYC2</accession>
<organism evidence="4">
    <name type="scientific">Anthurium amnicola</name>
    <dbReference type="NCBI Taxonomy" id="1678845"/>
    <lineage>
        <taxon>Eukaryota</taxon>
        <taxon>Viridiplantae</taxon>
        <taxon>Streptophyta</taxon>
        <taxon>Embryophyta</taxon>
        <taxon>Tracheophyta</taxon>
        <taxon>Spermatophyta</taxon>
        <taxon>Magnoliopsida</taxon>
        <taxon>Liliopsida</taxon>
        <taxon>Araceae</taxon>
        <taxon>Pothoideae</taxon>
        <taxon>Potheae</taxon>
        <taxon>Anthurium</taxon>
    </lineage>
</organism>
<sequence length="172" mass="18853">CSCTAYAAADVRGGGTGCITWSGGLLDMMSLTTSDQELYLRVGAPDPASDSRRKKSNQLRILASVVSVVSVVVLLLLYGFWMKRKTEHKTKTGRRKSHDNGMVDVKEMELRLFDFENIILATNNFSIDNKIGEGGFGTVYKGTMEDGQEVAVKRLSCTSVQGVGEFMNEVKL</sequence>
<keyword evidence="4" id="KW-0808">Transferase</keyword>
<name>A0A1D1YYC2_9ARAE</name>
<gene>
    <name evidence="4" type="primary">SD18_32</name>
    <name evidence="4" type="ORF">g.98559</name>
</gene>
<feature type="non-terminal residue" evidence="4">
    <location>
        <position position="172"/>
    </location>
</feature>
<keyword evidence="2" id="KW-0472">Membrane</keyword>
<dbReference type="Gene3D" id="3.30.200.20">
    <property type="entry name" value="Phosphorylase Kinase, domain 1"/>
    <property type="match status" value="1"/>
</dbReference>
<proteinExistence type="predicted"/>
<dbReference type="GO" id="GO:0005524">
    <property type="term" value="F:ATP binding"/>
    <property type="evidence" value="ECO:0007669"/>
    <property type="project" value="UniProtKB-UniRule"/>
</dbReference>
<dbReference type="InterPro" id="IPR000719">
    <property type="entry name" value="Prot_kinase_dom"/>
</dbReference>
<keyword evidence="4" id="KW-0675">Receptor</keyword>
<dbReference type="InterPro" id="IPR011009">
    <property type="entry name" value="Kinase-like_dom_sf"/>
</dbReference>
<protein>
    <submittedName>
        <fullName evidence="4">Receptor-like serine/threonine-protein kinase SD1-8</fullName>
    </submittedName>
</protein>
<reference evidence="4" key="1">
    <citation type="submission" date="2015-07" db="EMBL/GenBank/DDBJ databases">
        <title>Transcriptome Assembly of Anthurium amnicola.</title>
        <authorList>
            <person name="Suzuki J."/>
        </authorList>
    </citation>
    <scope>NUCLEOTIDE SEQUENCE</scope>
</reference>
<keyword evidence="2" id="KW-1133">Transmembrane helix</keyword>
<dbReference type="SUPFAM" id="SSF56112">
    <property type="entry name" value="Protein kinase-like (PK-like)"/>
    <property type="match status" value="1"/>
</dbReference>
<dbReference type="InterPro" id="IPR017441">
    <property type="entry name" value="Protein_kinase_ATP_BS"/>
</dbReference>
<evidence type="ECO:0000259" key="3">
    <source>
        <dbReference type="PROSITE" id="PS50011"/>
    </source>
</evidence>
<feature type="domain" description="Protein kinase" evidence="3">
    <location>
        <begin position="125"/>
        <end position="172"/>
    </location>
</feature>
<keyword evidence="1" id="KW-0067">ATP-binding</keyword>
<dbReference type="PANTHER" id="PTHR32444">
    <property type="entry name" value="BULB-TYPE LECTIN DOMAIN-CONTAINING PROTEIN"/>
    <property type="match status" value="1"/>
</dbReference>
<keyword evidence="1" id="KW-0547">Nucleotide-binding</keyword>
<dbReference type="AlphaFoldDB" id="A0A1D1YYC2"/>
<dbReference type="GO" id="GO:0004672">
    <property type="term" value="F:protein kinase activity"/>
    <property type="evidence" value="ECO:0007669"/>
    <property type="project" value="InterPro"/>
</dbReference>
<evidence type="ECO:0000313" key="4">
    <source>
        <dbReference type="EMBL" id="JAT59622.1"/>
    </source>
</evidence>
<feature type="non-terminal residue" evidence="4">
    <location>
        <position position="1"/>
    </location>
</feature>
<keyword evidence="4" id="KW-0418">Kinase</keyword>
<dbReference type="PROSITE" id="PS50011">
    <property type="entry name" value="PROTEIN_KINASE_DOM"/>
    <property type="match status" value="1"/>
</dbReference>
<dbReference type="InterPro" id="IPR003609">
    <property type="entry name" value="Pan_app"/>
</dbReference>
<dbReference type="PROSITE" id="PS00107">
    <property type="entry name" value="PROTEIN_KINASE_ATP"/>
    <property type="match status" value="1"/>
</dbReference>
<evidence type="ECO:0000256" key="1">
    <source>
        <dbReference type="PROSITE-ProRule" id="PRU10141"/>
    </source>
</evidence>
<dbReference type="EMBL" id="GDJX01008314">
    <property type="protein sequence ID" value="JAT59622.1"/>
    <property type="molecule type" value="Transcribed_RNA"/>
</dbReference>
<feature type="transmembrane region" description="Helical" evidence="2">
    <location>
        <begin position="61"/>
        <end position="81"/>
    </location>
</feature>
<feature type="binding site" evidence="1">
    <location>
        <position position="153"/>
    </location>
    <ligand>
        <name>ATP</name>
        <dbReference type="ChEBI" id="CHEBI:30616"/>
    </ligand>
</feature>
<evidence type="ECO:0000256" key="2">
    <source>
        <dbReference type="SAM" id="Phobius"/>
    </source>
</evidence>
<dbReference type="PANTHER" id="PTHR32444:SF247">
    <property type="entry name" value="OS01G0958200 PROTEIN"/>
    <property type="match status" value="1"/>
</dbReference>
<dbReference type="Pfam" id="PF08276">
    <property type="entry name" value="PAN_2"/>
    <property type="match status" value="1"/>
</dbReference>
<keyword evidence="2" id="KW-0812">Transmembrane</keyword>